<dbReference type="GO" id="GO:0005829">
    <property type="term" value="C:cytosol"/>
    <property type="evidence" value="ECO:0007669"/>
    <property type="project" value="TreeGrafter"/>
</dbReference>
<keyword evidence="7" id="KW-0460">Magnesium</keyword>
<organism evidence="12 13">
    <name type="scientific">Thermomonas aquatica</name>
    <dbReference type="NCBI Taxonomy" id="2202149"/>
    <lineage>
        <taxon>Bacteria</taxon>
        <taxon>Pseudomonadati</taxon>
        <taxon>Pseudomonadota</taxon>
        <taxon>Gammaproteobacteria</taxon>
        <taxon>Lysobacterales</taxon>
        <taxon>Lysobacteraceae</taxon>
        <taxon>Thermomonas</taxon>
    </lineage>
</organism>
<dbReference type="PROSITE" id="PS00893">
    <property type="entry name" value="NUDIX_BOX"/>
    <property type="match status" value="1"/>
</dbReference>
<dbReference type="AlphaFoldDB" id="A0A5B7ZT68"/>
<protein>
    <recommendedName>
        <fullName evidence="4">NAD(+) diphosphatase</fullName>
        <ecNumber evidence="4">3.6.1.22</ecNumber>
    </recommendedName>
</protein>
<evidence type="ECO:0000313" key="13">
    <source>
        <dbReference type="Proteomes" id="UP000308149"/>
    </source>
</evidence>
<evidence type="ECO:0000259" key="11">
    <source>
        <dbReference type="PROSITE" id="PS51462"/>
    </source>
</evidence>
<evidence type="ECO:0000256" key="1">
    <source>
        <dbReference type="ARBA" id="ARBA00001946"/>
    </source>
</evidence>
<feature type="domain" description="Nudix hydrolase" evidence="11">
    <location>
        <begin position="156"/>
        <end position="281"/>
    </location>
</feature>
<sequence>MSGRDSPFAFVDGALDRADHLRDDAGALNAAWPQAGVIVLDADGRAFADDDRALRIVAGAELGGGPGAATFLGLREGRAWFFADATTLSLEAPNRVDLRSAASHWPAWQASLFAQARALQHWHQRHRHCGACGAALAFRRAGWLGVCTGCSSEHYPRTDQAVIVAVGNGGRLLLGRQAGWLPRRWSVVAGFVEPGETLEQTVAREVLEETGVRVRAGTARYLASQPWPFPGSLMLGFIADADADTPRASDELEQAQWFTAEEVRAGLANDWAKADAEGEGIVLSSPISIARHVIRAWLAEHDAAHANK</sequence>
<accession>A0A5B7ZT68</accession>
<dbReference type="GO" id="GO:0006742">
    <property type="term" value="P:NADP+ catabolic process"/>
    <property type="evidence" value="ECO:0007669"/>
    <property type="project" value="TreeGrafter"/>
</dbReference>
<dbReference type="PANTHER" id="PTHR42904:SF6">
    <property type="entry name" value="NAD-CAPPED RNA HYDROLASE NUDT12"/>
    <property type="match status" value="1"/>
</dbReference>
<evidence type="ECO:0000256" key="9">
    <source>
        <dbReference type="ARBA" id="ARBA00023679"/>
    </source>
</evidence>
<keyword evidence="8" id="KW-0520">NAD</keyword>
<dbReference type="InterPro" id="IPR050241">
    <property type="entry name" value="NAD-cap_RNA_hydrolase_NudC"/>
</dbReference>
<dbReference type="EC" id="3.6.1.22" evidence="4"/>
<dbReference type="SUPFAM" id="SSF55811">
    <property type="entry name" value="Nudix"/>
    <property type="match status" value="1"/>
</dbReference>
<dbReference type="CDD" id="cd03429">
    <property type="entry name" value="NUDIX_NADH_pyrophosphatase_Nudt13"/>
    <property type="match status" value="1"/>
</dbReference>
<dbReference type="GO" id="GO:0046872">
    <property type="term" value="F:metal ion binding"/>
    <property type="evidence" value="ECO:0007669"/>
    <property type="project" value="UniProtKB-KW"/>
</dbReference>
<evidence type="ECO:0000256" key="3">
    <source>
        <dbReference type="ARBA" id="ARBA00009595"/>
    </source>
</evidence>
<comment type="catalytic activity">
    <reaction evidence="9">
        <text>a 5'-end NAD(+)-phospho-ribonucleoside in mRNA + H2O = a 5'-end phospho-adenosine-phospho-ribonucleoside in mRNA + beta-nicotinamide D-ribonucleotide + 2 H(+)</text>
        <dbReference type="Rhea" id="RHEA:60876"/>
        <dbReference type="Rhea" id="RHEA-COMP:15698"/>
        <dbReference type="Rhea" id="RHEA-COMP:15719"/>
        <dbReference type="ChEBI" id="CHEBI:14649"/>
        <dbReference type="ChEBI" id="CHEBI:15377"/>
        <dbReference type="ChEBI" id="CHEBI:15378"/>
        <dbReference type="ChEBI" id="CHEBI:144029"/>
        <dbReference type="ChEBI" id="CHEBI:144051"/>
    </reaction>
    <physiologicalReaction direction="left-to-right" evidence="9">
        <dbReference type="Rhea" id="RHEA:60877"/>
    </physiologicalReaction>
</comment>
<keyword evidence="5" id="KW-0479">Metal-binding</keyword>
<dbReference type="NCBIfam" id="NF001299">
    <property type="entry name" value="PRK00241.1"/>
    <property type="match status" value="1"/>
</dbReference>
<dbReference type="KEGG" id="thes:FHQ07_10410"/>
<reference evidence="12 13" key="1">
    <citation type="submission" date="2019-06" db="EMBL/GenBank/DDBJ databases">
        <title>Thermomonas aquatica sp. nov., isolated from an industrial wastewater treatment plant.</title>
        <authorList>
            <person name="Jeon J.H."/>
            <person name="Park D.-S."/>
        </authorList>
    </citation>
    <scope>NUCLEOTIDE SEQUENCE [LARGE SCALE GENOMIC DNA]</scope>
    <source>
        <strain evidence="12 13">SY21</strain>
    </source>
</reference>
<dbReference type="GO" id="GO:0035529">
    <property type="term" value="F:NADH pyrophosphatase activity"/>
    <property type="evidence" value="ECO:0007669"/>
    <property type="project" value="TreeGrafter"/>
</dbReference>
<dbReference type="Pfam" id="PF09297">
    <property type="entry name" value="Zn_ribbon_NUD"/>
    <property type="match status" value="1"/>
</dbReference>
<dbReference type="InterPro" id="IPR049734">
    <property type="entry name" value="NudC-like_C"/>
</dbReference>
<comment type="similarity">
    <text evidence="3">Belongs to the Nudix hydrolase family. NudC subfamily.</text>
</comment>
<dbReference type="OrthoDB" id="9791656at2"/>
<gene>
    <name evidence="12" type="primary">nudC</name>
    <name evidence="12" type="ORF">FHQ07_10410</name>
</gene>
<dbReference type="PRINTS" id="PR00502">
    <property type="entry name" value="NUDIXFAMILY"/>
</dbReference>
<dbReference type="PROSITE" id="PS51462">
    <property type="entry name" value="NUDIX"/>
    <property type="match status" value="1"/>
</dbReference>
<comment type="cofactor">
    <cofactor evidence="1">
        <name>Mg(2+)</name>
        <dbReference type="ChEBI" id="CHEBI:18420"/>
    </cofactor>
</comment>
<evidence type="ECO:0000256" key="8">
    <source>
        <dbReference type="ARBA" id="ARBA00023027"/>
    </source>
</evidence>
<evidence type="ECO:0000256" key="5">
    <source>
        <dbReference type="ARBA" id="ARBA00022723"/>
    </source>
</evidence>
<keyword evidence="13" id="KW-1185">Reference proteome</keyword>
<dbReference type="GO" id="GO:0110153">
    <property type="term" value="F:RNA NAD-cap (NMN-forming) hydrolase activity"/>
    <property type="evidence" value="ECO:0007669"/>
    <property type="project" value="RHEA"/>
</dbReference>
<dbReference type="Pfam" id="PF00293">
    <property type="entry name" value="NUDIX"/>
    <property type="match status" value="1"/>
</dbReference>
<dbReference type="PANTHER" id="PTHR42904">
    <property type="entry name" value="NUDIX HYDROLASE, NUDC SUBFAMILY"/>
    <property type="match status" value="1"/>
</dbReference>
<dbReference type="EMBL" id="CP040871">
    <property type="protein sequence ID" value="QDA57686.1"/>
    <property type="molecule type" value="Genomic_DNA"/>
</dbReference>
<dbReference type="InterPro" id="IPR015376">
    <property type="entry name" value="Znr_NADH_PPase"/>
</dbReference>
<dbReference type="InterPro" id="IPR015375">
    <property type="entry name" value="NADH_PPase-like_N"/>
</dbReference>
<evidence type="ECO:0000256" key="10">
    <source>
        <dbReference type="RuleBase" id="RU003476"/>
    </source>
</evidence>
<dbReference type="InterPro" id="IPR015797">
    <property type="entry name" value="NUDIX_hydrolase-like_dom_sf"/>
</dbReference>
<dbReference type="GO" id="GO:0019677">
    <property type="term" value="P:NAD+ catabolic process"/>
    <property type="evidence" value="ECO:0007669"/>
    <property type="project" value="TreeGrafter"/>
</dbReference>
<dbReference type="RefSeq" id="WP_139716737.1">
    <property type="nucleotide sequence ID" value="NZ_CP040871.1"/>
</dbReference>
<dbReference type="Pfam" id="PF09296">
    <property type="entry name" value="NUDIX-like"/>
    <property type="match status" value="1"/>
</dbReference>
<name>A0A5B7ZT68_9GAMM</name>
<dbReference type="InterPro" id="IPR020084">
    <property type="entry name" value="NUDIX_hydrolase_CS"/>
</dbReference>
<dbReference type="InterPro" id="IPR000086">
    <property type="entry name" value="NUDIX_hydrolase_dom"/>
</dbReference>
<evidence type="ECO:0000256" key="6">
    <source>
        <dbReference type="ARBA" id="ARBA00022801"/>
    </source>
</evidence>
<proteinExistence type="inferred from homology"/>
<evidence type="ECO:0000313" key="12">
    <source>
        <dbReference type="EMBL" id="QDA57686.1"/>
    </source>
</evidence>
<evidence type="ECO:0000256" key="2">
    <source>
        <dbReference type="ARBA" id="ARBA00001947"/>
    </source>
</evidence>
<comment type="cofactor">
    <cofactor evidence="2">
        <name>Zn(2+)</name>
        <dbReference type="ChEBI" id="CHEBI:29105"/>
    </cofactor>
</comment>
<dbReference type="Proteomes" id="UP000308149">
    <property type="component" value="Chromosome"/>
</dbReference>
<keyword evidence="6 10" id="KW-0378">Hydrolase</keyword>
<evidence type="ECO:0000256" key="7">
    <source>
        <dbReference type="ARBA" id="ARBA00022842"/>
    </source>
</evidence>
<dbReference type="Gene3D" id="3.90.79.10">
    <property type="entry name" value="Nucleoside Triphosphate Pyrophosphohydrolase"/>
    <property type="match status" value="1"/>
</dbReference>
<evidence type="ECO:0000256" key="4">
    <source>
        <dbReference type="ARBA" id="ARBA00012381"/>
    </source>
</evidence>
<dbReference type="Gene3D" id="3.90.79.20">
    <property type="match status" value="1"/>
</dbReference>
<dbReference type="InterPro" id="IPR020476">
    <property type="entry name" value="Nudix_hydrolase"/>
</dbReference>